<reference evidence="16" key="1">
    <citation type="submission" date="2020-11" db="EMBL/GenBank/DDBJ databases">
        <authorList>
            <person name="Tran Van P."/>
        </authorList>
    </citation>
    <scope>NUCLEOTIDE SEQUENCE</scope>
</reference>
<comment type="function">
    <text evidence="13">Essential for sperm motility and is involved in the regulation of the beating frequency of motile cilia on the epithelial cells of the respiratory tract. Required for the establishment of radial spokes in sperm flagella.</text>
</comment>
<comment type="subcellular location">
    <subcellularLocation>
        <location evidence="1">Cytoplasm</location>
        <location evidence="1">Cytoskeleton</location>
        <location evidence="1">Cilium axoneme</location>
    </subcellularLocation>
    <subcellularLocation>
        <location evidence="2">Secreted</location>
    </subcellularLocation>
</comment>
<evidence type="ECO:0000256" key="5">
    <source>
        <dbReference type="ARBA" id="ARBA00021602"/>
    </source>
</evidence>
<evidence type="ECO:0000256" key="3">
    <source>
        <dbReference type="ARBA" id="ARBA00006370"/>
    </source>
</evidence>
<dbReference type="OrthoDB" id="4937502at2759"/>
<dbReference type="PANTHER" id="PTHR21442:SF0">
    <property type="entry name" value="CILIA- AND FLAGELLA-ASSOCIATED PROTEIN 206"/>
    <property type="match status" value="1"/>
</dbReference>
<evidence type="ECO:0000256" key="10">
    <source>
        <dbReference type="ARBA" id="ARBA00023069"/>
    </source>
</evidence>
<dbReference type="GO" id="GO:0003356">
    <property type="term" value="P:regulation of cilium beat frequency"/>
    <property type="evidence" value="ECO:0007669"/>
    <property type="project" value="TreeGrafter"/>
</dbReference>
<dbReference type="InterPro" id="IPR003172">
    <property type="entry name" value="ML_dom"/>
</dbReference>
<comment type="similarity">
    <text evidence="3">Belongs to the NPC2 family.</text>
</comment>
<evidence type="ECO:0000256" key="14">
    <source>
        <dbReference type="SAM" id="MobiDB-lite"/>
    </source>
</evidence>
<evidence type="ECO:0000256" key="4">
    <source>
        <dbReference type="ARBA" id="ARBA00010500"/>
    </source>
</evidence>
<dbReference type="GO" id="GO:0032367">
    <property type="term" value="P:intracellular cholesterol transport"/>
    <property type="evidence" value="ECO:0007669"/>
    <property type="project" value="InterPro"/>
</dbReference>
<keyword evidence="11" id="KW-0206">Cytoskeleton</keyword>
<dbReference type="FunFam" id="2.60.40.770:FF:000001">
    <property type="entry name" value="NPC intracellular cholesterol transporter 2"/>
    <property type="match status" value="1"/>
</dbReference>
<name>A0A7R8ZQS2_9CRUS</name>
<feature type="chain" id="PRO_5044285889" description="Cilia- and flagella-associated protein 206" evidence="15">
    <location>
        <begin position="20"/>
        <end position="787"/>
    </location>
</feature>
<feature type="signal peptide" evidence="15">
    <location>
        <begin position="1"/>
        <end position="19"/>
    </location>
</feature>
<organism evidence="16">
    <name type="scientific">Cyprideis torosa</name>
    <dbReference type="NCBI Taxonomy" id="163714"/>
    <lineage>
        <taxon>Eukaryota</taxon>
        <taxon>Metazoa</taxon>
        <taxon>Ecdysozoa</taxon>
        <taxon>Arthropoda</taxon>
        <taxon>Crustacea</taxon>
        <taxon>Oligostraca</taxon>
        <taxon>Ostracoda</taxon>
        <taxon>Podocopa</taxon>
        <taxon>Podocopida</taxon>
        <taxon>Cytherocopina</taxon>
        <taxon>Cytheroidea</taxon>
        <taxon>Cytherideidae</taxon>
        <taxon>Cyprideis</taxon>
    </lineage>
</organism>
<evidence type="ECO:0000256" key="2">
    <source>
        <dbReference type="ARBA" id="ARBA00004613"/>
    </source>
</evidence>
<keyword evidence="10" id="KW-0969">Cilium</keyword>
<dbReference type="InterPro" id="IPR021897">
    <property type="entry name" value="FAP206"/>
</dbReference>
<dbReference type="Pfam" id="PF02221">
    <property type="entry name" value="E1_DerP2_DerF2"/>
    <property type="match status" value="1"/>
</dbReference>
<dbReference type="EMBL" id="OB665337">
    <property type="protein sequence ID" value="CAD7232925.1"/>
    <property type="molecule type" value="Genomic_DNA"/>
</dbReference>
<keyword evidence="8 15" id="KW-0732">Signal</keyword>
<dbReference type="GO" id="GO:0030030">
    <property type="term" value="P:cell projection organization"/>
    <property type="evidence" value="ECO:0007669"/>
    <property type="project" value="UniProtKB-KW"/>
</dbReference>
<dbReference type="GO" id="GO:0005930">
    <property type="term" value="C:axoneme"/>
    <property type="evidence" value="ECO:0007669"/>
    <property type="project" value="UniProtKB-SubCell"/>
</dbReference>
<evidence type="ECO:0000256" key="15">
    <source>
        <dbReference type="SAM" id="SignalP"/>
    </source>
</evidence>
<keyword evidence="9" id="KW-0970">Cilium biogenesis/degradation</keyword>
<dbReference type="CDD" id="cd00916">
    <property type="entry name" value="Npc2_like"/>
    <property type="match status" value="1"/>
</dbReference>
<evidence type="ECO:0000256" key="13">
    <source>
        <dbReference type="ARBA" id="ARBA00045321"/>
    </source>
</evidence>
<dbReference type="PANTHER" id="PTHR21442">
    <property type="entry name" value="CILIA- AND FLAGELLA-ASSOCIATED PROTEIN 206"/>
    <property type="match status" value="1"/>
</dbReference>
<dbReference type="Pfam" id="PF12018">
    <property type="entry name" value="FAP206"/>
    <property type="match status" value="1"/>
</dbReference>
<feature type="region of interest" description="Disordered" evidence="14">
    <location>
        <begin position="642"/>
        <end position="671"/>
    </location>
</feature>
<dbReference type="InterPro" id="IPR014756">
    <property type="entry name" value="Ig_E-set"/>
</dbReference>
<dbReference type="SUPFAM" id="SSF81296">
    <property type="entry name" value="E set domains"/>
    <property type="match status" value="1"/>
</dbReference>
<evidence type="ECO:0000256" key="6">
    <source>
        <dbReference type="ARBA" id="ARBA00022490"/>
    </source>
</evidence>
<dbReference type="GO" id="GO:0005576">
    <property type="term" value="C:extracellular region"/>
    <property type="evidence" value="ECO:0007669"/>
    <property type="project" value="UniProtKB-SubCell"/>
</dbReference>
<dbReference type="Gene3D" id="2.60.40.770">
    <property type="match status" value="1"/>
</dbReference>
<keyword evidence="6" id="KW-0963">Cytoplasm</keyword>
<gene>
    <name evidence="16" type="ORF">CTOB1V02_LOCUS10750</name>
</gene>
<sequence>MKFLGSVVISLSVCGIVCGITPWKDCGSPDGEIGSVSIFPDCGSSTSCILSRGTNVTLTVEFQSKVKSVSAKSVVHGILGGIPIPFPLSEPDACKSGSLDVCPVTAGKGLVYKENLPIKTIYPPVKVTVKWELKDDAGNDMICLLIPAKLQMSSGSLRNLLILTDDTAFSDIETYVEEHSQLLEDRLRPLKQSILRAPPSSDSMALTQKIVLYSIAITGLGSPLNRDTIRESFAVLESVLPQEEILTFASLAWSEEEQKGIFSGKRSDLTQRSCWRERGGESFDLPKASRHVGDDKEKILDDLVGTVAGIRLFNWKDEKSKHSAAKGIEDVPQSLQLALAAFNSALQKELGNIQSKAYQLTAVIEAHVLDPVAFPCPTKHEQFYEKVKLLVLSLRQAEVFFELLVKATHSLESNAEELLEIFDSKFTELKMTIDANDPVHSKVVYPLFIELWSSWSGIQSSLIALSVLTSFLSRFQQFVAIQEECVSSSMVTSLIPRLPGGVSTDSERAQEWEGHRIRRVPPPCSLLSYEEAQGMGSDFKIEYHSFCAWTLSWGEGLLVPGVATLGLVGYQGKFYAFSRPELAWDFACEPDRFLSSVQSLCVKNVIPGLEGFLYDELPRFTRKTSDSSQLSQGPPCLNASVQTGGHLPSTRVPQLKPSARSTKTNSKNTSSTISKSSWELKTLAEVNFSSQWILRKEAIKLLRISNSKTRSSQTLRSAFRASISTQTCNEDLRACVNTRLIQGQSSLDTPSGTEISRIVKCTRITSKSVASKDRACQTITTRAVQTE</sequence>
<evidence type="ECO:0000256" key="9">
    <source>
        <dbReference type="ARBA" id="ARBA00022794"/>
    </source>
</evidence>
<dbReference type="AlphaFoldDB" id="A0A7R8ZQS2"/>
<feature type="compositionally biased region" description="Low complexity" evidence="14">
    <location>
        <begin position="661"/>
        <end position="671"/>
    </location>
</feature>
<evidence type="ECO:0000256" key="12">
    <source>
        <dbReference type="ARBA" id="ARBA00023273"/>
    </source>
</evidence>
<evidence type="ECO:0000313" key="16">
    <source>
        <dbReference type="EMBL" id="CAD7232925.1"/>
    </source>
</evidence>
<protein>
    <recommendedName>
        <fullName evidence="5">Cilia- and flagella-associated protein 206</fullName>
    </recommendedName>
</protein>
<comment type="similarity">
    <text evidence="4">Belongs to the CFAP206 family.</text>
</comment>
<evidence type="ECO:0000256" key="7">
    <source>
        <dbReference type="ARBA" id="ARBA00022525"/>
    </source>
</evidence>
<proteinExistence type="inferred from homology"/>
<keyword evidence="7" id="KW-0964">Secreted</keyword>
<evidence type="ECO:0000256" key="11">
    <source>
        <dbReference type="ARBA" id="ARBA00023212"/>
    </source>
</evidence>
<dbReference type="GO" id="GO:0036064">
    <property type="term" value="C:ciliary basal body"/>
    <property type="evidence" value="ECO:0007669"/>
    <property type="project" value="TreeGrafter"/>
</dbReference>
<evidence type="ECO:0000256" key="1">
    <source>
        <dbReference type="ARBA" id="ARBA00004430"/>
    </source>
</evidence>
<keyword evidence="12" id="KW-0966">Cell projection</keyword>
<dbReference type="InterPro" id="IPR033916">
    <property type="entry name" value="ML_Npc2-like"/>
</dbReference>
<evidence type="ECO:0000256" key="8">
    <source>
        <dbReference type="ARBA" id="ARBA00022729"/>
    </source>
</evidence>
<accession>A0A7R8ZQS2</accession>
<dbReference type="SMART" id="SM00737">
    <property type="entry name" value="ML"/>
    <property type="match status" value="1"/>
</dbReference>